<protein>
    <submittedName>
        <fullName evidence="1">Uncharacterized protein</fullName>
    </submittedName>
</protein>
<organism evidence="1">
    <name type="scientific">Arundo donax</name>
    <name type="common">Giant reed</name>
    <name type="synonym">Donax arundinaceus</name>
    <dbReference type="NCBI Taxonomy" id="35708"/>
    <lineage>
        <taxon>Eukaryota</taxon>
        <taxon>Viridiplantae</taxon>
        <taxon>Streptophyta</taxon>
        <taxon>Embryophyta</taxon>
        <taxon>Tracheophyta</taxon>
        <taxon>Spermatophyta</taxon>
        <taxon>Magnoliopsida</taxon>
        <taxon>Liliopsida</taxon>
        <taxon>Poales</taxon>
        <taxon>Poaceae</taxon>
        <taxon>PACMAD clade</taxon>
        <taxon>Arundinoideae</taxon>
        <taxon>Arundineae</taxon>
        <taxon>Arundo</taxon>
    </lineage>
</organism>
<evidence type="ECO:0000313" key="1">
    <source>
        <dbReference type="EMBL" id="JAD85512.1"/>
    </source>
</evidence>
<dbReference type="EMBL" id="GBRH01212383">
    <property type="protein sequence ID" value="JAD85512.1"/>
    <property type="molecule type" value="Transcribed_RNA"/>
</dbReference>
<reference evidence="1" key="1">
    <citation type="submission" date="2014-09" db="EMBL/GenBank/DDBJ databases">
        <authorList>
            <person name="Magalhaes I.L.F."/>
            <person name="Oliveira U."/>
            <person name="Santos F.R."/>
            <person name="Vidigal T.H.D.A."/>
            <person name="Brescovit A.D."/>
            <person name="Santos A.J."/>
        </authorList>
    </citation>
    <scope>NUCLEOTIDE SEQUENCE</scope>
    <source>
        <tissue evidence="1">Shoot tissue taken approximately 20 cm above the soil surface</tissue>
    </source>
</reference>
<sequence>MSLLISSFGGLLDNLEWFLIRSYLLFESTESSRHCTGKVGLSHEIDFHLLRIIGGLAECCLNQVEKTHLGGCLAS</sequence>
<reference evidence="1" key="2">
    <citation type="journal article" date="2015" name="Data Brief">
        <title>Shoot transcriptome of the giant reed, Arundo donax.</title>
        <authorList>
            <person name="Barrero R.A."/>
            <person name="Guerrero F.D."/>
            <person name="Moolhuijzen P."/>
            <person name="Goolsby J.A."/>
            <person name="Tidwell J."/>
            <person name="Bellgard S.E."/>
            <person name="Bellgard M.I."/>
        </authorList>
    </citation>
    <scope>NUCLEOTIDE SEQUENCE</scope>
    <source>
        <tissue evidence="1">Shoot tissue taken approximately 20 cm above the soil surface</tissue>
    </source>
</reference>
<dbReference type="AlphaFoldDB" id="A0A0A9DP31"/>
<name>A0A0A9DP31_ARUDO</name>
<accession>A0A0A9DP31</accession>
<proteinExistence type="predicted"/>